<evidence type="ECO:0008006" key="3">
    <source>
        <dbReference type="Google" id="ProtNLM"/>
    </source>
</evidence>
<reference evidence="1 2" key="1">
    <citation type="journal article" date="2016" name="Nat. Commun.">
        <title>Thousands of microbial genomes shed light on interconnected biogeochemical processes in an aquifer system.</title>
        <authorList>
            <person name="Anantharaman K."/>
            <person name="Brown C.T."/>
            <person name="Hug L.A."/>
            <person name="Sharon I."/>
            <person name="Castelle C.J."/>
            <person name="Probst A.J."/>
            <person name="Thomas B.C."/>
            <person name="Singh A."/>
            <person name="Wilkins M.J."/>
            <person name="Karaoz U."/>
            <person name="Brodie E.L."/>
            <person name="Williams K.H."/>
            <person name="Hubbard S.S."/>
            <person name="Banfield J.F."/>
        </authorList>
    </citation>
    <scope>NUCLEOTIDE SEQUENCE [LARGE SCALE GENOMIC DNA]</scope>
</reference>
<name>A0A1F5VR25_9BACT</name>
<dbReference type="Pfam" id="PF09957">
    <property type="entry name" value="VapB_antitoxin"/>
    <property type="match status" value="1"/>
</dbReference>
<gene>
    <name evidence="1" type="ORF">A2Y62_19150</name>
</gene>
<proteinExistence type="predicted"/>
<evidence type="ECO:0000313" key="2">
    <source>
        <dbReference type="Proteomes" id="UP000178943"/>
    </source>
</evidence>
<organism evidence="1 2">
    <name type="scientific">Candidatus Fischerbacteria bacterium RBG_13_37_8</name>
    <dbReference type="NCBI Taxonomy" id="1817863"/>
    <lineage>
        <taxon>Bacteria</taxon>
        <taxon>Candidatus Fischeribacteriota</taxon>
    </lineage>
</organism>
<evidence type="ECO:0000313" key="1">
    <source>
        <dbReference type="EMBL" id="OGF65829.1"/>
    </source>
</evidence>
<protein>
    <recommendedName>
        <fullName evidence="3">Antitoxin</fullName>
    </recommendedName>
</protein>
<accession>A0A1F5VR25</accession>
<comment type="caution">
    <text evidence="1">The sequence shown here is derived from an EMBL/GenBank/DDBJ whole genome shotgun (WGS) entry which is preliminary data.</text>
</comment>
<dbReference type="EMBL" id="MFGW01000103">
    <property type="protein sequence ID" value="OGF65829.1"/>
    <property type="molecule type" value="Genomic_DNA"/>
</dbReference>
<sequence length="67" mass="7981">MRTTLDLSEKLVNELLELTGTKNKTKIIERAIEEYVRKLKREKIKQAYGKLKLQVDILKLRESEKHE</sequence>
<dbReference type="Proteomes" id="UP000178943">
    <property type="component" value="Unassembled WGS sequence"/>
</dbReference>
<dbReference type="STRING" id="1817863.A2Y62_19150"/>
<dbReference type="InterPro" id="IPR019239">
    <property type="entry name" value="VapB_antitoxin"/>
</dbReference>
<dbReference type="AlphaFoldDB" id="A0A1F5VR25"/>